<evidence type="ECO:0000259" key="1">
    <source>
        <dbReference type="Pfam" id="PF07944"/>
    </source>
</evidence>
<dbReference type="PANTHER" id="PTHR43465">
    <property type="entry name" value="DUF1680 DOMAIN PROTEIN (AFU_ORTHOLOGUE AFUA_1G08910)"/>
    <property type="match status" value="1"/>
</dbReference>
<dbReference type="InterPro" id="IPR049049">
    <property type="entry name" value="Beta-AFase-like_GH127_C"/>
</dbReference>
<dbReference type="InParanoid" id="B8E212"/>
<dbReference type="AlphaFoldDB" id="B8E212"/>
<dbReference type="PANTHER" id="PTHR43465:SF2">
    <property type="entry name" value="DUF1680 DOMAIN PROTEIN (AFU_ORTHOLOGUE AFUA_1G08910)"/>
    <property type="match status" value="1"/>
</dbReference>
<dbReference type="KEGG" id="dtu:Dtur_0502"/>
<dbReference type="GO" id="GO:0005975">
    <property type="term" value="P:carbohydrate metabolic process"/>
    <property type="evidence" value="ECO:0007669"/>
    <property type="project" value="InterPro"/>
</dbReference>
<keyword evidence="5" id="KW-1185">Reference proteome</keyword>
<evidence type="ECO:0000259" key="2">
    <source>
        <dbReference type="Pfam" id="PF20736"/>
    </source>
</evidence>
<evidence type="ECO:0008006" key="6">
    <source>
        <dbReference type="Google" id="ProtNLM"/>
    </source>
</evidence>
<dbReference type="EnsemblBacteria" id="ACK41795">
    <property type="protein sequence ID" value="ACK41795"/>
    <property type="gene ID" value="Dtur_0502"/>
</dbReference>
<evidence type="ECO:0000313" key="4">
    <source>
        <dbReference type="EMBL" id="ACK41795.1"/>
    </source>
</evidence>
<dbReference type="HOGENOM" id="CLU_013148_1_0_0"/>
<feature type="domain" description="Non-reducing end beta-L-arabinofuranosidase-like GH127 catalytic" evidence="1">
    <location>
        <begin position="25"/>
        <end position="396"/>
    </location>
</feature>
<feature type="domain" description="Non-reducing end beta-L-arabinofuranosidase-like GH127 middle" evidence="2">
    <location>
        <begin position="407"/>
        <end position="499"/>
    </location>
</feature>
<reference evidence="5" key="1">
    <citation type="journal article" date="2016" name="Front. Microbiol.">
        <title>The complete genome sequence of hyperthermophile Dictyoglomus turgidum DSM 6724 reveals a specialized carbohydrate fermentor.</title>
        <authorList>
            <person name="Brumm P.J."/>
            <person name="Gowda K."/>
            <person name="Robb F.T."/>
            <person name="Mead D.A."/>
        </authorList>
    </citation>
    <scope>NUCLEOTIDE SEQUENCE [LARGE SCALE GENOMIC DNA]</scope>
    <source>
        <strain evidence="5">DSM 6724 / Z-1310</strain>
    </source>
</reference>
<dbReference type="STRING" id="515635.Dtur_0502"/>
<organism evidence="4 5">
    <name type="scientific">Dictyoglomus turgidum (strain DSM 6724 / Z-1310)</name>
    <dbReference type="NCBI Taxonomy" id="515635"/>
    <lineage>
        <taxon>Bacteria</taxon>
        <taxon>Pseudomonadati</taxon>
        <taxon>Dictyoglomota</taxon>
        <taxon>Dictyoglomia</taxon>
        <taxon>Dictyoglomales</taxon>
        <taxon>Dictyoglomaceae</taxon>
        <taxon>Dictyoglomus</taxon>
    </lineage>
</organism>
<dbReference type="InterPro" id="IPR012878">
    <property type="entry name" value="Beta-AFase-like_GH127_cat"/>
</dbReference>
<dbReference type="InterPro" id="IPR008928">
    <property type="entry name" value="6-hairpin_glycosidase_sf"/>
</dbReference>
<evidence type="ECO:0000259" key="3">
    <source>
        <dbReference type="Pfam" id="PF20737"/>
    </source>
</evidence>
<dbReference type="SUPFAM" id="SSF48208">
    <property type="entry name" value="Six-hairpin glycosidases"/>
    <property type="match status" value="1"/>
</dbReference>
<accession>B8E212</accession>
<proteinExistence type="predicted"/>
<dbReference type="Proteomes" id="UP000007719">
    <property type="component" value="Chromosome"/>
</dbReference>
<evidence type="ECO:0000313" key="5">
    <source>
        <dbReference type="Proteomes" id="UP000007719"/>
    </source>
</evidence>
<dbReference type="RefSeq" id="WP_012582880.1">
    <property type="nucleotide sequence ID" value="NC_011661.1"/>
</dbReference>
<feature type="domain" description="Non-reducing end beta-L-arabinofuranosidase-like GH127 C-terminal" evidence="3">
    <location>
        <begin position="502"/>
        <end position="615"/>
    </location>
</feature>
<dbReference type="eggNOG" id="COG3533">
    <property type="taxonomic scope" value="Bacteria"/>
</dbReference>
<dbReference type="Pfam" id="PF20737">
    <property type="entry name" value="Glyco_hydro127C"/>
    <property type="match status" value="1"/>
</dbReference>
<dbReference type="InterPro" id="IPR049174">
    <property type="entry name" value="Beta-AFase-like"/>
</dbReference>
<gene>
    <name evidence="4" type="ordered locus">Dtur_0502</name>
</gene>
<dbReference type="InterPro" id="IPR049046">
    <property type="entry name" value="Beta-AFase-like_GH127_middle"/>
</dbReference>
<dbReference type="OrthoDB" id="9757939at2"/>
<name>B8E212_DICTD</name>
<dbReference type="Pfam" id="PF07944">
    <property type="entry name" value="Beta-AFase-like_GH127_cat"/>
    <property type="match status" value="1"/>
</dbReference>
<dbReference type="EMBL" id="CP001251">
    <property type="protein sequence ID" value="ACK41795.1"/>
    <property type="molecule type" value="Genomic_DNA"/>
</dbReference>
<sequence length="617" mass="71321">MPDTFIINTTNSPYSKLLPVAISEVSFTDGLLAERLRTIKEITIPTQYELLEQTQRLFNFRRAAGKTQGDYFGFFFNDTDVYKWIEAVSYTLIWEWDDDLDKLLDQVIEEIKLAQDEDGYLDTYFTFERKKERWTNLKDMHELYCAGHLIQAAVAHHRATGKTNLLEVAIKFADHIDSVFGPGKREGTSGHPEIEMALVELFLETRDYRYLNLAKFFIDERGKGLVGGDLYHIDHKPFRDLDEIVGHAVRSLYLNCGATDLYLEIGDISILNALERLWRNFTERKMYITGGAGARYEGESFGEEYELPNETAYAETCAAIASFMWNYRMLFAIPEGRFADIMEQTLYNGLLSGISLDGMHYFYVNPLADNGKHRRQKWFACACCPPNIARLIASLPGYVYTKSYEGIWLHLYTPNKAKIEWNNSIIEMEVKTNYPWDGEIDITINSDAHFSLFLRVPGWAKGYSIFVNHKDEEPQIVNGYAKIERDWKKGDNIRISLDMKPEIIVSNPKVKDNIGKIAVKRGPIVYCIEQIDNNFPICDLEVDIEKDLVPIYSEILKGVVTIKGKGYIPEKDLWKKNLYLPKKVLNSKRIEIEFTLIPYYAWANREQGPMQVWIRKA</sequence>
<protein>
    <recommendedName>
        <fullName evidence="6">Glycoside hydrolase family 127 protein</fullName>
    </recommendedName>
</protein>
<dbReference type="Pfam" id="PF20736">
    <property type="entry name" value="Glyco_hydro127M"/>
    <property type="match status" value="1"/>
</dbReference>